<evidence type="ECO:0000256" key="2">
    <source>
        <dbReference type="SAM" id="SignalP"/>
    </source>
</evidence>
<protein>
    <recommendedName>
        <fullName evidence="5">Copper transporter</fullName>
    </recommendedName>
</protein>
<dbReference type="EMBL" id="KL198014">
    <property type="protein sequence ID" value="KDQ22416.1"/>
    <property type="molecule type" value="Genomic_DNA"/>
</dbReference>
<feature type="signal peptide" evidence="2">
    <location>
        <begin position="1"/>
        <end position="28"/>
    </location>
</feature>
<evidence type="ECO:0000313" key="4">
    <source>
        <dbReference type="Proteomes" id="UP000027073"/>
    </source>
</evidence>
<dbReference type="OrthoDB" id="2525787at2759"/>
<dbReference type="AlphaFoldDB" id="A0A067NF90"/>
<reference evidence="4" key="1">
    <citation type="journal article" date="2014" name="Proc. Natl. Acad. Sci. U.S.A.">
        <title>Extensive sampling of basidiomycete genomes demonstrates inadequacy of the white-rot/brown-rot paradigm for wood decay fungi.</title>
        <authorList>
            <person name="Riley R."/>
            <person name="Salamov A.A."/>
            <person name="Brown D.W."/>
            <person name="Nagy L.G."/>
            <person name="Floudas D."/>
            <person name="Held B.W."/>
            <person name="Levasseur A."/>
            <person name="Lombard V."/>
            <person name="Morin E."/>
            <person name="Otillar R."/>
            <person name="Lindquist E.A."/>
            <person name="Sun H."/>
            <person name="LaButti K.M."/>
            <person name="Schmutz J."/>
            <person name="Jabbour D."/>
            <person name="Luo H."/>
            <person name="Baker S.E."/>
            <person name="Pisabarro A.G."/>
            <person name="Walton J.D."/>
            <person name="Blanchette R.A."/>
            <person name="Henrissat B."/>
            <person name="Martin F."/>
            <person name="Cullen D."/>
            <person name="Hibbett D.S."/>
            <person name="Grigoriev I.V."/>
        </authorList>
    </citation>
    <scope>NUCLEOTIDE SEQUENCE [LARGE SCALE GENOMIC DNA]</scope>
    <source>
        <strain evidence="4">PC15</strain>
    </source>
</reference>
<keyword evidence="1" id="KW-0812">Transmembrane</keyword>
<keyword evidence="1" id="KW-0472">Membrane</keyword>
<keyword evidence="2" id="KW-0732">Signal</keyword>
<feature type="transmembrane region" description="Helical" evidence="1">
    <location>
        <begin position="137"/>
        <end position="157"/>
    </location>
</feature>
<evidence type="ECO:0008006" key="5">
    <source>
        <dbReference type="Google" id="ProtNLM"/>
    </source>
</evidence>
<evidence type="ECO:0000256" key="1">
    <source>
        <dbReference type="SAM" id="Phobius"/>
    </source>
</evidence>
<sequence>MLLTAPTLAFFIFRVLLFTCILQASVCAQVDQADGSPPRHQNVTQDEVSCRPVGDCEACPHELLHEPFCQPFGNRRRMHCVNITATALFPSIPVHIGAPLPPHSALTQPHSNDNRQLDETTAWESCGRIVDQERADFWEFIACNVLFAGISLFVLFARSRRLQALQARQLAARIGLIRNTTRVRP</sequence>
<gene>
    <name evidence="3" type="ORF">PLEOSDRAFT_1059934</name>
</gene>
<dbReference type="InParanoid" id="A0A067NF90"/>
<keyword evidence="1" id="KW-1133">Transmembrane helix</keyword>
<organism evidence="3 4">
    <name type="scientific">Pleurotus ostreatus (strain PC15)</name>
    <name type="common">Oyster mushroom</name>
    <dbReference type="NCBI Taxonomy" id="1137138"/>
    <lineage>
        <taxon>Eukaryota</taxon>
        <taxon>Fungi</taxon>
        <taxon>Dikarya</taxon>
        <taxon>Basidiomycota</taxon>
        <taxon>Agaricomycotina</taxon>
        <taxon>Agaricomycetes</taxon>
        <taxon>Agaricomycetidae</taxon>
        <taxon>Agaricales</taxon>
        <taxon>Pleurotineae</taxon>
        <taxon>Pleurotaceae</taxon>
        <taxon>Pleurotus</taxon>
    </lineage>
</organism>
<dbReference type="HOGENOM" id="CLU_117948_0_0_1"/>
<dbReference type="Proteomes" id="UP000027073">
    <property type="component" value="Unassembled WGS sequence"/>
</dbReference>
<proteinExistence type="predicted"/>
<name>A0A067NF90_PLEO1</name>
<dbReference type="VEuPathDB" id="FungiDB:PLEOSDRAFT_1059934"/>
<accession>A0A067NF90</accession>
<evidence type="ECO:0000313" key="3">
    <source>
        <dbReference type="EMBL" id="KDQ22416.1"/>
    </source>
</evidence>
<feature type="chain" id="PRO_5001642139" description="Copper transporter" evidence="2">
    <location>
        <begin position="29"/>
        <end position="185"/>
    </location>
</feature>